<dbReference type="EMBL" id="JAAMPC010000014">
    <property type="protein sequence ID" value="KAG2261713.1"/>
    <property type="molecule type" value="Genomic_DNA"/>
</dbReference>
<comment type="caution">
    <text evidence="1">The sequence shown here is derived from an EMBL/GenBank/DDBJ whole genome shotgun (WGS) entry which is preliminary data.</text>
</comment>
<dbReference type="PANTHER" id="PTHR31285:SF0">
    <property type="entry name" value="NICOTINAMIDE MONONUCLEOTIDE ADENYLYLTRANSFERASE"/>
    <property type="match status" value="1"/>
</dbReference>
<gene>
    <name evidence="1" type="ORF">Bca52824_068792</name>
</gene>
<accession>A0A8X7Q2E4</accession>
<dbReference type="PANTHER" id="PTHR31285">
    <property type="entry name" value="NICOTINAMIDE MONONUCLEOTIDE ADENYLYLTRANSFERASE"/>
    <property type="match status" value="1"/>
</dbReference>
<protein>
    <submittedName>
        <fullName evidence="1">Uncharacterized protein</fullName>
    </submittedName>
</protein>
<dbReference type="Proteomes" id="UP000886595">
    <property type="component" value="Unassembled WGS sequence"/>
</dbReference>
<keyword evidence="2" id="KW-1185">Reference proteome</keyword>
<dbReference type="GO" id="GO:0005634">
    <property type="term" value="C:nucleus"/>
    <property type="evidence" value="ECO:0007669"/>
    <property type="project" value="TreeGrafter"/>
</dbReference>
<evidence type="ECO:0000313" key="1">
    <source>
        <dbReference type="EMBL" id="KAG2261713.1"/>
    </source>
</evidence>
<reference evidence="1 2" key="1">
    <citation type="submission" date="2020-02" db="EMBL/GenBank/DDBJ databases">
        <authorList>
            <person name="Ma Q."/>
            <person name="Huang Y."/>
            <person name="Song X."/>
            <person name="Pei D."/>
        </authorList>
    </citation>
    <scope>NUCLEOTIDE SEQUENCE [LARGE SCALE GENOMIC DNA]</scope>
    <source>
        <strain evidence="1">Sxm20200214</strain>
        <tissue evidence="1">Leaf</tissue>
    </source>
</reference>
<evidence type="ECO:0000313" key="2">
    <source>
        <dbReference type="Proteomes" id="UP000886595"/>
    </source>
</evidence>
<dbReference type="GO" id="GO:0005737">
    <property type="term" value="C:cytoplasm"/>
    <property type="evidence" value="ECO:0007669"/>
    <property type="project" value="TreeGrafter"/>
</dbReference>
<sequence>MQWSNGEVHPTARSTDCGGTIDYKRRKDRCSGPSFLLFVSSWSRDSHTGDDSEVARGALGWLMSVPGASNTLLEAVVPYSKISMVQLLGRVPSQHCSQAMANEMALLAYNRAVKLSKPASQVFSHRGLYCIPPRRVRWLAAYGSCSGWLPQSSLLLSTGPQTGRNDLP</sequence>
<dbReference type="OrthoDB" id="5591297at2759"/>
<proteinExistence type="predicted"/>
<dbReference type="AlphaFoldDB" id="A0A8X7Q2E4"/>
<organism evidence="1 2">
    <name type="scientific">Brassica carinata</name>
    <name type="common">Ethiopian mustard</name>
    <name type="synonym">Abyssinian cabbage</name>
    <dbReference type="NCBI Taxonomy" id="52824"/>
    <lineage>
        <taxon>Eukaryota</taxon>
        <taxon>Viridiplantae</taxon>
        <taxon>Streptophyta</taxon>
        <taxon>Embryophyta</taxon>
        <taxon>Tracheophyta</taxon>
        <taxon>Spermatophyta</taxon>
        <taxon>Magnoliopsida</taxon>
        <taxon>eudicotyledons</taxon>
        <taxon>Gunneridae</taxon>
        <taxon>Pentapetalae</taxon>
        <taxon>rosids</taxon>
        <taxon>malvids</taxon>
        <taxon>Brassicales</taxon>
        <taxon>Brassicaceae</taxon>
        <taxon>Brassiceae</taxon>
        <taxon>Brassica</taxon>
    </lineage>
</organism>
<dbReference type="GO" id="GO:0000309">
    <property type="term" value="F:nicotinamide-nucleotide adenylyltransferase activity"/>
    <property type="evidence" value="ECO:0007669"/>
    <property type="project" value="TreeGrafter"/>
</dbReference>
<dbReference type="GO" id="GO:0016887">
    <property type="term" value="F:ATP hydrolysis activity"/>
    <property type="evidence" value="ECO:0007669"/>
    <property type="project" value="TreeGrafter"/>
</dbReference>
<name>A0A8X7Q2E4_BRACI</name>